<accession>A0A6L6Q6R5</accession>
<reference evidence="4 5" key="1">
    <citation type="submission" date="2019-11" db="EMBL/GenBank/DDBJ databases">
        <title>Type strains purchased from KCTC, JCM and DSMZ.</title>
        <authorList>
            <person name="Lu H."/>
        </authorList>
    </citation>
    <scope>NUCLEOTIDE SEQUENCE [LARGE SCALE GENOMIC DNA]</scope>
    <source>
        <strain evidence="4 5">KCTC 42409</strain>
    </source>
</reference>
<evidence type="ECO:0000259" key="3">
    <source>
        <dbReference type="Pfam" id="PF13505"/>
    </source>
</evidence>
<feature type="domain" description="Outer membrane protein beta-barrel" evidence="3">
    <location>
        <begin position="80"/>
        <end position="261"/>
    </location>
</feature>
<dbReference type="InterPro" id="IPR027385">
    <property type="entry name" value="Beta-barrel_OMP"/>
</dbReference>
<dbReference type="EMBL" id="WNLA01000020">
    <property type="protein sequence ID" value="MTW05139.1"/>
    <property type="molecule type" value="Genomic_DNA"/>
</dbReference>
<evidence type="ECO:0000256" key="2">
    <source>
        <dbReference type="ARBA" id="ARBA00022729"/>
    </source>
</evidence>
<organism evidence="4 5">
    <name type="scientific">Pseudoduganella ginsengisoli</name>
    <dbReference type="NCBI Taxonomy" id="1462440"/>
    <lineage>
        <taxon>Bacteria</taxon>
        <taxon>Pseudomonadati</taxon>
        <taxon>Pseudomonadota</taxon>
        <taxon>Betaproteobacteria</taxon>
        <taxon>Burkholderiales</taxon>
        <taxon>Oxalobacteraceae</taxon>
        <taxon>Telluria group</taxon>
        <taxon>Pseudoduganella</taxon>
    </lineage>
</organism>
<dbReference type="OrthoDB" id="8701874at2"/>
<proteinExistence type="predicted"/>
<comment type="subcellular location">
    <subcellularLocation>
        <location evidence="1">Cell outer membrane</location>
    </subcellularLocation>
</comment>
<comment type="caution">
    <text evidence="4">The sequence shown here is derived from an EMBL/GenBank/DDBJ whole genome shotgun (WGS) entry which is preliminary data.</text>
</comment>
<sequence>MVLLKDQHCVVRSMFRIAACDRLHNPEGRTSNPALAPMPFGTCAAQFIFLESMHWLGTPFRRNQHSSLSRNCMSKTLIAALLAATLTPSAAFADDFYMGVTAAKGGSYTFNNPINGKSDKEDAKAAFKLYGGYALNEMVALEAGYGQAGSTHFSKSALGLPGDPTFKMNSVYAAVRLTHQFNDAWSVFGKAGVARNQFKATDGMGTSDSTSSTKPLLGVGFAYNVTKAIAVTAEYEHIGKTQKPGLNIKQDGLKLGVKVGF</sequence>
<dbReference type="SUPFAM" id="SSF56925">
    <property type="entry name" value="OMPA-like"/>
    <property type="match status" value="1"/>
</dbReference>
<keyword evidence="2" id="KW-0732">Signal</keyword>
<dbReference type="Proteomes" id="UP000484015">
    <property type="component" value="Unassembled WGS sequence"/>
</dbReference>
<keyword evidence="5" id="KW-1185">Reference proteome</keyword>
<dbReference type="Gene3D" id="2.40.160.20">
    <property type="match status" value="1"/>
</dbReference>
<dbReference type="AlphaFoldDB" id="A0A6L6Q6R5"/>
<gene>
    <name evidence="4" type="ORF">GM668_23980</name>
</gene>
<name>A0A6L6Q6R5_9BURK</name>
<evidence type="ECO:0000313" key="4">
    <source>
        <dbReference type="EMBL" id="MTW05139.1"/>
    </source>
</evidence>
<dbReference type="Pfam" id="PF13505">
    <property type="entry name" value="OMP_b-brl"/>
    <property type="match status" value="1"/>
</dbReference>
<dbReference type="InterPro" id="IPR011250">
    <property type="entry name" value="OMP/PagP_B-barrel"/>
</dbReference>
<evidence type="ECO:0000256" key="1">
    <source>
        <dbReference type="ARBA" id="ARBA00004442"/>
    </source>
</evidence>
<dbReference type="GO" id="GO:0009279">
    <property type="term" value="C:cell outer membrane"/>
    <property type="evidence" value="ECO:0007669"/>
    <property type="project" value="UniProtKB-SubCell"/>
</dbReference>
<protein>
    <submittedName>
        <fullName evidence="4">Outer membrane beta-barrel protein</fullName>
    </submittedName>
</protein>
<evidence type="ECO:0000313" key="5">
    <source>
        <dbReference type="Proteomes" id="UP000484015"/>
    </source>
</evidence>